<evidence type="ECO:0000256" key="3">
    <source>
        <dbReference type="ARBA" id="ARBA00022989"/>
    </source>
</evidence>
<evidence type="ECO:0000256" key="1">
    <source>
        <dbReference type="ARBA" id="ARBA00004167"/>
    </source>
</evidence>
<evidence type="ECO:0000256" key="5">
    <source>
        <dbReference type="SAM" id="MobiDB-lite"/>
    </source>
</evidence>
<organism evidence="8 9">
    <name type="scientific">Qipengyuania atrilutea</name>
    <dbReference type="NCBI Taxonomy" id="2744473"/>
    <lineage>
        <taxon>Bacteria</taxon>
        <taxon>Pseudomonadati</taxon>
        <taxon>Pseudomonadota</taxon>
        <taxon>Alphaproteobacteria</taxon>
        <taxon>Sphingomonadales</taxon>
        <taxon>Erythrobacteraceae</taxon>
        <taxon>Qipengyuania</taxon>
    </lineage>
</organism>
<sequence>MVDSVQTVPEDDYDAPEEHEETRKHRNWPLIIAKWVGIVLLGIAALVALLLLGLNTGPGKRFITDQIQGLEMESGLSIGIGRIEGSIYGAMTIHDLTLSDPKGVFLTSPEVDVDWRPFAFVGNHVDIRSLTAERMTLERLPEFNETPPSEEPLLPDLDIDIGELRIDRFIAEAPVSGERRVASLAGEAHISDGRAQVRLNGQTIEGPGRAGGDRLALVLDAVPEENRLALDLDLQAPGDGVIAALAGLTEPLSLEISGRGDWEAWNGTLAANLAGSEFARLDLAARDGTFAVEGPTRIARLFDGPTAALLGPVTTIDLSATPEERRIDLGGSISSDAFRLNTAGIVDLSDNSFDNFKATFALLRPSVLAENLSGSGLRGVLTLSGPFATPVVDYTLNANRLVMNDMGLVNLTAEGEARIDSDRIVIPVDARIARITGLDTVAGGSLTNVRLDGEVAIEGTRVLSDDMRLRSDRIDANLVLLADLSTGLYTGAVDGRIDNYRVESVGIFDITTDIDLQTEREGFALEGRVGLRSRQIENESVRDFLGGNAVAGADIRYGSDGRILFRNLTVEAPLVRVTGGSGSYSPDGQIVFNADAQTQAYGAVGVRVAGTITDPRASITAERPDLGIGLANLRADITGAPGGYRLDASGDTDYGPLTADVVLGTGNQLTLDINSANLGGIDFSGSLRQLPAGPFAGRLDANGNGFEGIVRLNARGQYQEALVNLRARNANLPGPAQLSIGSAIIDARVVLYDTPHVVAEGQIAQARSGDFFINAARAEVDYRGGRGSAKVLAEGTSGVPFRVALNAEMEPELWRAAIRGRARGITFATQNPARIIPGEGSYELLPTRIDFGQGNLRLAGTYGDGIKVQSRLDNLDMALVNAFVPGLGLNGSATGSLDFAQANPNAFPRADARLSISNFTRTTAVSVSQPVNVNFVGKLLADGGEARAVIRRRGSVIGRMNASLNPLPPGSGPWLTRLLEAPLGGGIRYNGPADTLFSLAGQPDQRLSGPIGVAADFSCRVSDPCLSGIVRANSLTYENQTYGTRLSDMKINARFDGNRLEITQLQAAAGEGTVSASGYVGLAADSGYPIDIDVQLQDARLARSDALSATATGTLSLTKRAGADALLSGEILLPETRYEIVRQGAAQVPELTGVRFKPPKGPARITGDEEAETQPGLFSLLRLDISLRAADELYVSGMGLESEWSAAFTVSGTSAAPTMAGEVDLIRGTLSFAGRSFELVEGRVQFTGGRTIDPVISLTATEDIDDVTVNVNVTGRAMNPQISFSSVPGLPQDEIVSRILFGSSVGNLSAIQAVQLASSLNSLRGSGGGLNPLGKLRSATGIDRLRILGADETSGRGTALAAGQYITDDIYVELVTDARGFTATQIEISLTPFLSILSQAGGSGGTDVNVQYRKNY</sequence>
<dbReference type="InterPro" id="IPR007452">
    <property type="entry name" value="TamB_C"/>
</dbReference>
<evidence type="ECO:0000313" key="9">
    <source>
        <dbReference type="Proteomes" id="UP000561438"/>
    </source>
</evidence>
<dbReference type="RefSeq" id="WP_176266872.1">
    <property type="nucleotide sequence ID" value="NZ_JABWGV010000002.1"/>
</dbReference>
<feature type="transmembrane region" description="Helical" evidence="6">
    <location>
        <begin position="32"/>
        <end position="54"/>
    </location>
</feature>
<dbReference type="PANTHER" id="PTHR36985:SF1">
    <property type="entry name" value="TRANSLOCATION AND ASSEMBLY MODULE SUBUNIT TAMB"/>
    <property type="match status" value="1"/>
</dbReference>
<evidence type="ECO:0000256" key="4">
    <source>
        <dbReference type="ARBA" id="ARBA00023136"/>
    </source>
</evidence>
<accession>A0A850HBT5</accession>
<dbReference type="GO" id="GO:0005886">
    <property type="term" value="C:plasma membrane"/>
    <property type="evidence" value="ECO:0007669"/>
    <property type="project" value="InterPro"/>
</dbReference>
<evidence type="ECO:0000256" key="6">
    <source>
        <dbReference type="SAM" id="Phobius"/>
    </source>
</evidence>
<comment type="subcellular location">
    <subcellularLocation>
        <location evidence="1">Membrane</location>
        <topology evidence="1">Single-pass membrane protein</topology>
    </subcellularLocation>
</comment>
<name>A0A850HBT5_9SPHN</name>
<keyword evidence="9" id="KW-1185">Reference proteome</keyword>
<dbReference type="GO" id="GO:0009306">
    <property type="term" value="P:protein secretion"/>
    <property type="evidence" value="ECO:0007669"/>
    <property type="project" value="InterPro"/>
</dbReference>
<feature type="region of interest" description="Disordered" evidence="5">
    <location>
        <begin position="1"/>
        <end position="20"/>
    </location>
</feature>
<evidence type="ECO:0000313" key="8">
    <source>
        <dbReference type="EMBL" id="NVD44549.1"/>
    </source>
</evidence>
<reference evidence="8 9" key="1">
    <citation type="submission" date="2020-06" db="EMBL/GenBank/DDBJ databases">
        <title>Altererythrobacter sp. HHU K3-1.</title>
        <authorList>
            <person name="Zhang D."/>
            <person name="Xue H."/>
        </authorList>
    </citation>
    <scope>NUCLEOTIDE SEQUENCE [LARGE SCALE GENOMIC DNA]</scope>
    <source>
        <strain evidence="8 9">HHU K3-1</strain>
    </source>
</reference>
<keyword evidence="2 6" id="KW-0812">Transmembrane</keyword>
<dbReference type="Pfam" id="PF04357">
    <property type="entry name" value="TamB"/>
    <property type="match status" value="1"/>
</dbReference>
<comment type="caution">
    <text evidence="8">The sequence shown here is derived from an EMBL/GenBank/DDBJ whole genome shotgun (WGS) entry which is preliminary data.</text>
</comment>
<evidence type="ECO:0000259" key="7">
    <source>
        <dbReference type="Pfam" id="PF04357"/>
    </source>
</evidence>
<dbReference type="Proteomes" id="UP000561438">
    <property type="component" value="Unassembled WGS sequence"/>
</dbReference>
<evidence type="ECO:0000256" key="2">
    <source>
        <dbReference type="ARBA" id="ARBA00022692"/>
    </source>
</evidence>
<keyword evidence="4 6" id="KW-0472">Membrane</keyword>
<keyword evidence="3 6" id="KW-1133">Transmembrane helix</keyword>
<dbReference type="PANTHER" id="PTHR36985">
    <property type="entry name" value="TRANSLOCATION AND ASSEMBLY MODULE SUBUNIT TAMB"/>
    <property type="match status" value="1"/>
</dbReference>
<feature type="domain" description="Translocation and assembly module TamB C-terminal" evidence="7">
    <location>
        <begin position="1065"/>
        <end position="1416"/>
    </location>
</feature>
<gene>
    <name evidence="8" type="ORF">HUV48_05895</name>
</gene>
<proteinExistence type="predicted"/>
<feature type="compositionally biased region" description="Acidic residues" evidence="5">
    <location>
        <begin position="9"/>
        <end position="19"/>
    </location>
</feature>
<dbReference type="EMBL" id="JABWGV010000002">
    <property type="protein sequence ID" value="NVD44549.1"/>
    <property type="molecule type" value="Genomic_DNA"/>
</dbReference>
<protein>
    <submittedName>
        <fullName evidence="8">Translocation/assembly module TamB domain-containing protein</fullName>
    </submittedName>
</protein>